<evidence type="ECO:0000256" key="4">
    <source>
        <dbReference type="ARBA" id="ARBA00022989"/>
    </source>
</evidence>
<sequence length="226" mass="25390">MRRLIFVLIVGVAGLAVLLSLGAWQMQRMAWKQNILDTIETRVAAEPVALPIQPDPEADKYRPVRLIGEMASGELHVLVSMPMLGPGYRMIVPFVTDDGRRILVDRGFIRSADKGSVRYTGQVEFLGNLHWPDETDGYTPPPDTVKNIWYARDVEAMAAALKTLPIMVVLSDHPINGSSVIPMPIDTASIPNNHLQYAITWFSLAFLWAAMTAYFLWRSRQNRELT</sequence>
<evidence type="ECO:0000256" key="5">
    <source>
        <dbReference type="ARBA" id="ARBA00023136"/>
    </source>
</evidence>
<dbReference type="Proteomes" id="UP000478892">
    <property type="component" value="Unassembled WGS sequence"/>
</dbReference>
<dbReference type="InterPro" id="IPR045214">
    <property type="entry name" value="Surf1/Surf4"/>
</dbReference>
<keyword evidence="4 6" id="KW-1133">Transmembrane helix</keyword>
<dbReference type="GO" id="GO:0005886">
    <property type="term" value="C:plasma membrane"/>
    <property type="evidence" value="ECO:0007669"/>
    <property type="project" value="UniProtKB-SubCell"/>
</dbReference>
<dbReference type="Pfam" id="PF02104">
    <property type="entry name" value="SURF1"/>
    <property type="match status" value="1"/>
</dbReference>
<gene>
    <name evidence="7" type="ORF">GO984_13065</name>
</gene>
<proteinExistence type="inferred from homology"/>
<comment type="subcellular location">
    <subcellularLocation>
        <location evidence="6">Cell membrane</location>
        <topology evidence="6">Multi-pass membrane protein</topology>
    </subcellularLocation>
    <subcellularLocation>
        <location evidence="1">Membrane</location>
    </subcellularLocation>
</comment>
<name>A0A6L6WM65_9RHOB</name>
<dbReference type="PANTHER" id="PTHR23427:SF2">
    <property type="entry name" value="SURFEIT LOCUS PROTEIN 1"/>
    <property type="match status" value="1"/>
</dbReference>
<comment type="caution">
    <text evidence="6">Lacks conserved residue(s) required for the propagation of feature annotation.</text>
</comment>
<dbReference type="EMBL" id="WQLV01000007">
    <property type="protein sequence ID" value="MVO16742.1"/>
    <property type="molecule type" value="Genomic_DNA"/>
</dbReference>
<keyword evidence="3 6" id="KW-0812">Transmembrane</keyword>
<evidence type="ECO:0000256" key="6">
    <source>
        <dbReference type="RuleBase" id="RU363076"/>
    </source>
</evidence>
<dbReference type="InterPro" id="IPR002994">
    <property type="entry name" value="Surf1/Shy1"/>
</dbReference>
<reference evidence="7 8" key="1">
    <citation type="submission" date="2019-12" db="EMBL/GenBank/DDBJ databases">
        <authorList>
            <person name="Zhang Y.-J."/>
        </authorList>
    </citation>
    <scope>NUCLEOTIDE SEQUENCE [LARGE SCALE GENOMIC DNA]</scope>
    <source>
        <strain evidence="7 8">CY05</strain>
    </source>
</reference>
<keyword evidence="8" id="KW-1185">Reference proteome</keyword>
<comment type="caution">
    <text evidence="7">The sequence shown here is derived from an EMBL/GenBank/DDBJ whole genome shotgun (WGS) entry which is preliminary data.</text>
</comment>
<dbReference type="CDD" id="cd06662">
    <property type="entry name" value="SURF1"/>
    <property type="match status" value="1"/>
</dbReference>
<protein>
    <recommendedName>
        <fullName evidence="6">SURF1-like protein</fullName>
    </recommendedName>
</protein>
<evidence type="ECO:0000313" key="8">
    <source>
        <dbReference type="Proteomes" id="UP000478892"/>
    </source>
</evidence>
<comment type="similarity">
    <text evidence="2 6">Belongs to the SURF1 family.</text>
</comment>
<keyword evidence="6" id="KW-1003">Cell membrane</keyword>
<evidence type="ECO:0000313" key="7">
    <source>
        <dbReference type="EMBL" id="MVO16742.1"/>
    </source>
</evidence>
<dbReference type="RefSeq" id="WP_157022959.1">
    <property type="nucleotide sequence ID" value="NZ_WQLV01000007.1"/>
</dbReference>
<evidence type="ECO:0000256" key="2">
    <source>
        <dbReference type="ARBA" id="ARBA00007165"/>
    </source>
</evidence>
<accession>A0A6L6WM65</accession>
<feature type="transmembrane region" description="Helical" evidence="6">
    <location>
        <begin position="198"/>
        <end position="217"/>
    </location>
</feature>
<dbReference type="PROSITE" id="PS50895">
    <property type="entry name" value="SURF1"/>
    <property type="match status" value="1"/>
</dbReference>
<evidence type="ECO:0000256" key="3">
    <source>
        <dbReference type="ARBA" id="ARBA00022692"/>
    </source>
</evidence>
<dbReference type="AlphaFoldDB" id="A0A6L6WM65"/>
<organism evidence="7 8">
    <name type="scientific">Parasedimentitalea huanghaiensis</name>
    <dbReference type="NCBI Taxonomy" id="2682100"/>
    <lineage>
        <taxon>Bacteria</taxon>
        <taxon>Pseudomonadati</taxon>
        <taxon>Pseudomonadota</taxon>
        <taxon>Alphaproteobacteria</taxon>
        <taxon>Rhodobacterales</taxon>
        <taxon>Paracoccaceae</taxon>
        <taxon>Parasedimentitalea</taxon>
    </lineage>
</organism>
<keyword evidence="5 6" id="KW-0472">Membrane</keyword>
<evidence type="ECO:0000256" key="1">
    <source>
        <dbReference type="ARBA" id="ARBA00004370"/>
    </source>
</evidence>
<dbReference type="PANTHER" id="PTHR23427">
    <property type="entry name" value="SURFEIT LOCUS PROTEIN"/>
    <property type="match status" value="1"/>
</dbReference>